<accession>B3QMW0</accession>
<protein>
    <recommendedName>
        <fullName evidence="3">ATP-grasp domain-containing protein</fullName>
    </recommendedName>
</protein>
<gene>
    <name evidence="1" type="ordered locus">Cpar_0848</name>
</gene>
<evidence type="ECO:0008006" key="3">
    <source>
        <dbReference type="Google" id="ProtNLM"/>
    </source>
</evidence>
<dbReference type="HOGENOM" id="CLU_969556_0_0_10"/>
<dbReference type="AlphaFoldDB" id="B3QMW0"/>
<dbReference type="RefSeq" id="WP_012502096.1">
    <property type="nucleotide sequence ID" value="NC_011027.1"/>
</dbReference>
<dbReference type="STRING" id="517417.Cpar_0848"/>
<dbReference type="eggNOG" id="COG0189">
    <property type="taxonomic scope" value="Bacteria"/>
</dbReference>
<dbReference type="KEGG" id="cpc:Cpar_0848"/>
<reference evidence="1" key="1">
    <citation type="submission" date="2008-06" db="EMBL/GenBank/DDBJ databases">
        <title>Complete sequence of Chlorobaculum parvum NCIB 8327.</title>
        <authorList>
            <consortium name="US DOE Joint Genome Institute"/>
            <person name="Lucas S."/>
            <person name="Copeland A."/>
            <person name="Lapidus A."/>
            <person name="Glavina del Rio T."/>
            <person name="Dalin E."/>
            <person name="Tice H."/>
            <person name="Bruce D."/>
            <person name="Goodwin L."/>
            <person name="Pitluck S."/>
            <person name="Schmutz J."/>
            <person name="Larimer F."/>
            <person name="Land M."/>
            <person name="Hauser L."/>
            <person name="Kyrpides N."/>
            <person name="Mikhailova N."/>
            <person name="Zhao F."/>
            <person name="Li T."/>
            <person name="Liu Z."/>
            <person name="Overmann J."/>
            <person name="Bryant D.A."/>
            <person name="Richardson P."/>
        </authorList>
    </citation>
    <scope>NUCLEOTIDE SEQUENCE [LARGE SCALE GENOMIC DNA]</scope>
    <source>
        <strain evidence="1">NCIB 8327</strain>
    </source>
</reference>
<keyword evidence="2" id="KW-1185">Reference proteome</keyword>
<proteinExistence type="predicted"/>
<dbReference type="EMBL" id="CP001099">
    <property type="protein sequence ID" value="ACF11263.1"/>
    <property type="molecule type" value="Genomic_DNA"/>
</dbReference>
<name>B3QMW0_CHLP8</name>
<dbReference type="OrthoDB" id="7061828at2"/>
<evidence type="ECO:0000313" key="1">
    <source>
        <dbReference type="EMBL" id="ACF11263.1"/>
    </source>
</evidence>
<organism evidence="1 2">
    <name type="scientific">Chlorobaculum parvum (strain DSM 263 / NCIMB 8327)</name>
    <name type="common">Chlorobium vibrioforme subsp. thiosulfatophilum</name>
    <dbReference type="NCBI Taxonomy" id="517417"/>
    <lineage>
        <taxon>Bacteria</taxon>
        <taxon>Pseudomonadati</taxon>
        <taxon>Chlorobiota</taxon>
        <taxon>Chlorobiia</taxon>
        <taxon>Chlorobiales</taxon>
        <taxon>Chlorobiaceae</taxon>
        <taxon>Chlorobaculum</taxon>
    </lineage>
</organism>
<evidence type="ECO:0000313" key="2">
    <source>
        <dbReference type="Proteomes" id="UP000008811"/>
    </source>
</evidence>
<dbReference type="Proteomes" id="UP000008811">
    <property type="component" value="Chromosome"/>
</dbReference>
<sequence length="314" mass="36337">MPNKRIVIITNAGSFKGSLIEWMAGCWTDAGYSVEFISNLKTKVEADIAFLHVDLTQVPLTYLDFSKRFPVVINRNTDSISKELFSNQIVEQPFGYDGKVIVKTKENFGGLSELYRGDCSIIRRKAMVIIRDIALSKSLNSRFLKSFFWKNVRILDPNNYPIFDSIKDVPPGVWKNPRLIVEKFLPEQDADGRYVLRHWYFFGDKEFNRTLSSFNPIPKWSNLNEEEKKRSREEWWNIEIVSNANVPQEVRAVREKLGMDFGRIDWALNDGKPIVFDANKTPGGIGVRSFDSDLDRKRHSLICEFSEGVEYFKV</sequence>